<dbReference type="NCBIfam" id="TIGR04183">
    <property type="entry name" value="Por_Secre_tail"/>
    <property type="match status" value="1"/>
</dbReference>
<comment type="caution">
    <text evidence="2">The sequence shown here is derived from an EMBL/GenBank/DDBJ whole genome shotgun (WGS) entry which is preliminary data.</text>
</comment>
<keyword evidence="3" id="KW-1185">Reference proteome</keyword>
<feature type="domain" description="Secretion system C-terminal sorting" evidence="1">
    <location>
        <begin position="92"/>
        <end position="167"/>
    </location>
</feature>
<dbReference type="STRING" id="1524460.IX84_30135"/>
<evidence type="ECO:0000259" key="1">
    <source>
        <dbReference type="Pfam" id="PF18962"/>
    </source>
</evidence>
<reference evidence="2 3" key="1">
    <citation type="journal article" date="2014" name="Int. J. Syst. Evol. Microbiol.">
        <title>Phaeodactylibacter xiamenensis gen. nov., sp. nov., a member of the family Saprospiraceae isolated from the marine alga Phaeodactylum tricornutum.</title>
        <authorList>
            <person name="Chen Z.Jr."/>
            <person name="Lei X."/>
            <person name="Lai Q."/>
            <person name="Li Y."/>
            <person name="Zhang B."/>
            <person name="Zhang J."/>
            <person name="Zhang H."/>
            <person name="Yang L."/>
            <person name="Zheng W."/>
            <person name="Tian Y."/>
            <person name="Yu Z."/>
            <person name="Xu H.Jr."/>
            <person name="Zheng T."/>
        </authorList>
    </citation>
    <scope>NUCLEOTIDE SEQUENCE [LARGE SCALE GENOMIC DNA]</scope>
    <source>
        <strain evidence="2 3">KD52</strain>
    </source>
</reference>
<dbReference type="InterPro" id="IPR026444">
    <property type="entry name" value="Secre_tail"/>
</dbReference>
<organism evidence="2 3">
    <name type="scientific">Phaeodactylibacter xiamenensis</name>
    <dbReference type="NCBI Taxonomy" id="1524460"/>
    <lineage>
        <taxon>Bacteria</taxon>
        <taxon>Pseudomonadati</taxon>
        <taxon>Bacteroidota</taxon>
        <taxon>Saprospiria</taxon>
        <taxon>Saprospirales</taxon>
        <taxon>Haliscomenobacteraceae</taxon>
        <taxon>Phaeodactylibacter</taxon>
    </lineage>
</organism>
<accession>A0A098RYW9</accession>
<dbReference type="AlphaFoldDB" id="A0A098RYW9"/>
<name>A0A098RYW9_9BACT</name>
<dbReference type="EMBL" id="JPOS01000094">
    <property type="protein sequence ID" value="KGE85061.1"/>
    <property type="molecule type" value="Genomic_DNA"/>
</dbReference>
<gene>
    <name evidence="2" type="ORF">IX84_30135</name>
</gene>
<evidence type="ECO:0000313" key="2">
    <source>
        <dbReference type="EMBL" id="KGE85061.1"/>
    </source>
</evidence>
<evidence type="ECO:0000313" key="3">
    <source>
        <dbReference type="Proteomes" id="UP000029736"/>
    </source>
</evidence>
<proteinExistence type="predicted"/>
<sequence>MKTLREVDIARISQGKGWHELGEAELKALEDIAYYGSTGAGVRAQNILNAFYGAGQYHEPILPTGLQALSKPGSNRPETRKAPKVTAQVQAFPNPARQSVTFRCTLPEGTEQAELSIQDVNGQTIAVLPIVEGQATASWDSRPYPAGLYFYTLHLPNRRLATQKLVILR</sequence>
<dbReference type="Pfam" id="PF18962">
    <property type="entry name" value="Por_Secre_tail"/>
    <property type="match status" value="1"/>
</dbReference>
<protein>
    <recommendedName>
        <fullName evidence="1">Secretion system C-terminal sorting domain-containing protein</fullName>
    </recommendedName>
</protein>
<dbReference type="OrthoDB" id="9816167at2"/>
<dbReference type="RefSeq" id="WP_044229637.1">
    <property type="nucleotide sequence ID" value="NZ_JPOS01000094.1"/>
</dbReference>
<dbReference type="Proteomes" id="UP000029736">
    <property type="component" value="Unassembled WGS sequence"/>
</dbReference>